<dbReference type="Proteomes" id="UP000037510">
    <property type="component" value="Unassembled WGS sequence"/>
</dbReference>
<reference evidence="1 2" key="1">
    <citation type="journal article" date="2015" name="Genome Biol. Evol.">
        <title>The genome of winter moth (Operophtera brumata) provides a genomic perspective on sexual dimorphism and phenology.</title>
        <authorList>
            <person name="Derks M.F."/>
            <person name="Smit S."/>
            <person name="Salis L."/>
            <person name="Schijlen E."/>
            <person name="Bossers A."/>
            <person name="Mateman C."/>
            <person name="Pijl A.S."/>
            <person name="de Ridder D."/>
            <person name="Groenen M.A."/>
            <person name="Visser M.E."/>
            <person name="Megens H.J."/>
        </authorList>
    </citation>
    <scope>NUCLEOTIDE SEQUENCE [LARGE SCALE GENOMIC DNA]</scope>
    <source>
        <strain evidence="1">WM2013NL</strain>
        <tissue evidence="1">Head and thorax</tissue>
    </source>
</reference>
<dbReference type="GO" id="GO:0016010">
    <property type="term" value="C:dystrophin-associated glycoprotein complex"/>
    <property type="evidence" value="ECO:0007669"/>
    <property type="project" value="TreeGrafter"/>
</dbReference>
<dbReference type="PANTHER" id="PTHR10554">
    <property type="entry name" value="SYNTROPHIN"/>
    <property type="match status" value="1"/>
</dbReference>
<comment type="caution">
    <text evidence="1">The sequence shown here is derived from an EMBL/GenBank/DDBJ whole genome shotgun (WGS) entry which is preliminary data.</text>
</comment>
<dbReference type="EMBL" id="JTDY01001324">
    <property type="protein sequence ID" value="KOB74200.1"/>
    <property type="molecule type" value="Genomic_DNA"/>
</dbReference>
<evidence type="ECO:0000313" key="2">
    <source>
        <dbReference type="Proteomes" id="UP000037510"/>
    </source>
</evidence>
<accession>A0A0L7LFP6</accession>
<keyword evidence="2" id="KW-1185">Reference proteome</keyword>
<gene>
    <name evidence="1" type="ORF">OBRU01_09288</name>
</gene>
<sequence length="109" mass="12496">MHVVVVVEMKLLNRHLEAGERIEHMGWVVEGEVRGAACWQTYAPKFLVLKGTDVMLFDTPPTYAPKFLVLKGTDVMLFDTPPTMFRTVKESETVDWRQHCFLVQVSEVS</sequence>
<protein>
    <submittedName>
        <fullName evidence="1">Uncharacterized protein</fullName>
    </submittedName>
</protein>
<dbReference type="AlphaFoldDB" id="A0A0L7LFP6"/>
<dbReference type="STRING" id="104452.A0A0L7LFP6"/>
<organism evidence="1 2">
    <name type="scientific">Operophtera brumata</name>
    <name type="common">Winter moth</name>
    <name type="synonym">Phalaena brumata</name>
    <dbReference type="NCBI Taxonomy" id="104452"/>
    <lineage>
        <taxon>Eukaryota</taxon>
        <taxon>Metazoa</taxon>
        <taxon>Ecdysozoa</taxon>
        <taxon>Arthropoda</taxon>
        <taxon>Hexapoda</taxon>
        <taxon>Insecta</taxon>
        <taxon>Pterygota</taxon>
        <taxon>Neoptera</taxon>
        <taxon>Endopterygota</taxon>
        <taxon>Lepidoptera</taxon>
        <taxon>Glossata</taxon>
        <taxon>Ditrysia</taxon>
        <taxon>Geometroidea</taxon>
        <taxon>Geometridae</taxon>
        <taxon>Larentiinae</taxon>
        <taxon>Operophtera</taxon>
    </lineage>
</organism>
<name>A0A0L7LFP6_OPEBR</name>
<dbReference type="GO" id="GO:0005198">
    <property type="term" value="F:structural molecule activity"/>
    <property type="evidence" value="ECO:0007669"/>
    <property type="project" value="InterPro"/>
</dbReference>
<dbReference type="InterPro" id="IPR015482">
    <property type="entry name" value="Syntrophin"/>
</dbReference>
<proteinExistence type="predicted"/>
<dbReference type="PANTHER" id="PTHR10554:SF1">
    <property type="entry name" value="FI16515P1"/>
    <property type="match status" value="1"/>
</dbReference>
<evidence type="ECO:0000313" key="1">
    <source>
        <dbReference type="EMBL" id="KOB74200.1"/>
    </source>
</evidence>